<feature type="signal peptide" evidence="1">
    <location>
        <begin position="1"/>
        <end position="36"/>
    </location>
</feature>
<gene>
    <name evidence="2" type="ordered locus">Afer_0570</name>
</gene>
<dbReference type="SUPFAM" id="SSF110296">
    <property type="entry name" value="Oligoxyloglucan reducing end-specific cellobiohydrolase"/>
    <property type="match status" value="1"/>
</dbReference>
<dbReference type="EMBL" id="CP001631">
    <property type="protein sequence ID" value="ACU53524.1"/>
    <property type="molecule type" value="Genomic_DNA"/>
</dbReference>
<protein>
    <recommendedName>
        <fullName evidence="4">Photosynthesis system II assembly factor Ycf48/Hcf136-like domain-containing protein</fullName>
    </recommendedName>
</protein>
<feature type="chain" id="PRO_5002979601" description="Photosynthesis system II assembly factor Ycf48/Hcf136-like domain-containing protein" evidence="1">
    <location>
        <begin position="37"/>
        <end position="603"/>
    </location>
</feature>
<dbReference type="HOGENOM" id="CLU_452461_0_0_11"/>
<evidence type="ECO:0000313" key="2">
    <source>
        <dbReference type="EMBL" id="ACU53524.1"/>
    </source>
</evidence>
<dbReference type="KEGG" id="afo:Afer_0570"/>
<evidence type="ECO:0008006" key="4">
    <source>
        <dbReference type="Google" id="ProtNLM"/>
    </source>
</evidence>
<proteinExistence type="predicted"/>
<accession>C7M3D0</accession>
<dbReference type="AlphaFoldDB" id="C7M3D0"/>
<reference evidence="2 3" key="1">
    <citation type="journal article" date="2009" name="Stand. Genomic Sci.">
        <title>Complete genome sequence of Acidimicrobium ferrooxidans type strain (ICP).</title>
        <authorList>
            <person name="Clum A."/>
            <person name="Nolan M."/>
            <person name="Lang E."/>
            <person name="Glavina Del Rio T."/>
            <person name="Tice H."/>
            <person name="Copeland A."/>
            <person name="Cheng J.F."/>
            <person name="Lucas S."/>
            <person name="Chen F."/>
            <person name="Bruce D."/>
            <person name="Goodwin L."/>
            <person name="Pitluck S."/>
            <person name="Ivanova N."/>
            <person name="Mavrommatis K."/>
            <person name="Mikhailova N."/>
            <person name="Pati A."/>
            <person name="Chen A."/>
            <person name="Palaniappan K."/>
            <person name="Goker M."/>
            <person name="Spring S."/>
            <person name="Land M."/>
            <person name="Hauser L."/>
            <person name="Chang Y.J."/>
            <person name="Jeffries C.C."/>
            <person name="Chain P."/>
            <person name="Bristow J."/>
            <person name="Eisen J.A."/>
            <person name="Markowitz V."/>
            <person name="Hugenholtz P."/>
            <person name="Kyrpides N.C."/>
            <person name="Klenk H.P."/>
            <person name="Lapidus A."/>
        </authorList>
    </citation>
    <scope>NUCLEOTIDE SEQUENCE [LARGE SCALE GENOMIC DNA]</scope>
    <source>
        <strain evidence="3">DSM 10331 / JCM 15462 / NBRC 103882 / ICP</strain>
    </source>
</reference>
<dbReference type="PROSITE" id="PS51257">
    <property type="entry name" value="PROKAR_LIPOPROTEIN"/>
    <property type="match status" value="1"/>
</dbReference>
<sequence length="603" mass="62916">MGRTSRSWPRKEILPLLALSLALAGCGAIASRPAVASKTTATKAVEQLPLDILQSSITATGTVYLASTSATGGNPVLLRYRDGAFSYLARLPGPDPLLDVLDRNDGFVASLQSGDLYAMVDQGTRFRLLHHFSSGPTIIGVGFVTPARGYVVLSAAQGTTVEATTDGGRTWHLLETLALRYPGTAASFDFGRQSSYLLVTSPSQGETAYFAQTQGSATFQAISSPGPQLDGVFPDSLQVVGSSLVVGFQPTPGANFPASPPLLATTPTPSFVSNQPHWFMTHGVEFDNFRTLSNGSVVAVSERGIYRYSPGTGWTRSFPDVMVSSLFNAQGSLGIVGVGPSGQLEVLVGSTRWSSPALSKLLASPNAHVIGTTARQRALVIAVQTPEGVLQLVTVDRAGERPSLMVPSSIANAVAAVVANGTGVALETTAATGFGAGATYLSPITDPIRPTALHHTGSTIPLAIDPLSAQSVWIGSTRPLGATAATGAPPSDDVLAYTSNDGNSWTNLSVGANDIDAIDYASPTTVWATLSPYATPSFSFLVRVHRTTGSVERVPIPSLLHQGFSAVFVSPTTGWLQSLDCHDGCSTLLHTTDGGRHWQLTAP</sequence>
<keyword evidence="1" id="KW-0732">Signal</keyword>
<organism evidence="2 3">
    <name type="scientific">Acidimicrobium ferrooxidans (strain DSM 10331 / JCM 15462 / NBRC 103882 / ICP)</name>
    <dbReference type="NCBI Taxonomy" id="525909"/>
    <lineage>
        <taxon>Bacteria</taxon>
        <taxon>Bacillati</taxon>
        <taxon>Actinomycetota</taxon>
        <taxon>Acidimicrobiia</taxon>
        <taxon>Acidimicrobiales</taxon>
        <taxon>Acidimicrobiaceae</taxon>
        <taxon>Acidimicrobium</taxon>
    </lineage>
</organism>
<evidence type="ECO:0000313" key="3">
    <source>
        <dbReference type="Proteomes" id="UP000000771"/>
    </source>
</evidence>
<dbReference type="Proteomes" id="UP000000771">
    <property type="component" value="Chromosome"/>
</dbReference>
<keyword evidence="3" id="KW-1185">Reference proteome</keyword>
<evidence type="ECO:0000256" key="1">
    <source>
        <dbReference type="SAM" id="SignalP"/>
    </source>
</evidence>
<name>C7M3D0_ACIFD</name>